<name>A0AAD9DRD0_9TELE</name>
<keyword evidence="3" id="KW-1185">Reference proteome</keyword>
<evidence type="ECO:0000256" key="1">
    <source>
        <dbReference type="SAM" id="MobiDB-lite"/>
    </source>
</evidence>
<comment type="caution">
    <text evidence="2">The sequence shown here is derived from an EMBL/GenBank/DDBJ whole genome shotgun (WGS) entry which is preliminary data.</text>
</comment>
<dbReference type="Proteomes" id="UP001239994">
    <property type="component" value="Unassembled WGS sequence"/>
</dbReference>
<dbReference type="AlphaFoldDB" id="A0AAD9DRD0"/>
<evidence type="ECO:0000313" key="3">
    <source>
        <dbReference type="Proteomes" id="UP001239994"/>
    </source>
</evidence>
<organism evidence="2 3">
    <name type="scientific">Electrophorus voltai</name>
    <dbReference type="NCBI Taxonomy" id="2609070"/>
    <lineage>
        <taxon>Eukaryota</taxon>
        <taxon>Metazoa</taxon>
        <taxon>Chordata</taxon>
        <taxon>Craniata</taxon>
        <taxon>Vertebrata</taxon>
        <taxon>Euteleostomi</taxon>
        <taxon>Actinopterygii</taxon>
        <taxon>Neopterygii</taxon>
        <taxon>Teleostei</taxon>
        <taxon>Ostariophysi</taxon>
        <taxon>Gymnotiformes</taxon>
        <taxon>Gymnotoidei</taxon>
        <taxon>Gymnotidae</taxon>
        <taxon>Electrophorus</taxon>
    </lineage>
</organism>
<feature type="non-terminal residue" evidence="2">
    <location>
        <position position="534"/>
    </location>
</feature>
<sequence>EDPVFSECVIRERVPLPCKTWSLGLHPHAHLSNPLPQKSSQISQRRSMHLPLRIYARGSLQLLSKGSSEALVQKQLVQKQLVQKHSFRSSSFRSTRSEALVQKQLVQKHSFRSSSFRSIRSEAARSEAARSEALVQKQLVQKQLVQKQLIQKQLIQKHSFRSSSFRSTRSEAAHSEALVQKQLVQKQLVQKQLIQKHSFRSSSFRSSSFRSTRSEALVQKQLIQKHSFRSSSFRSSSFRSTRSEAAHSEAAHSEALVQKQLVQKQLVQKHSFRSSSFRSSSFRSTRSEALVQKQLVQKHSFRSSSFRSSSFRSTRSEAARSEALVQKQLVQKHSFRCSSSLKACLSGVIVMTMQSGREAVECEGSRNDSWGFAWTQIIQTCILGHCFDRGLSRRDWGLEFVCGCMMRLETGGGRAVSTLLPQQSEKSAHHISTEQTQLATESVPASALTAKRTQSELRFIDGHEPPAFPTNPTPPRPYNTSICRRPACQWAAAPSRSRRLATSPSANRASEHISGGERNGACSIKGDGNRIRVH</sequence>
<accession>A0AAD9DRD0</accession>
<gene>
    <name evidence="2" type="ORF">P4O66_013299</name>
</gene>
<reference evidence="2" key="1">
    <citation type="submission" date="2023-03" db="EMBL/GenBank/DDBJ databases">
        <title>Electrophorus voltai genome.</title>
        <authorList>
            <person name="Bian C."/>
        </authorList>
    </citation>
    <scope>NUCLEOTIDE SEQUENCE</scope>
    <source>
        <strain evidence="2">CB-2022</strain>
        <tissue evidence="2">Muscle</tissue>
    </source>
</reference>
<protein>
    <submittedName>
        <fullName evidence="2">Uncharacterized protein</fullName>
    </submittedName>
</protein>
<evidence type="ECO:0000313" key="2">
    <source>
        <dbReference type="EMBL" id="KAK1791281.1"/>
    </source>
</evidence>
<feature type="region of interest" description="Disordered" evidence="1">
    <location>
        <begin position="494"/>
        <end position="534"/>
    </location>
</feature>
<dbReference type="EMBL" id="JAROKS010000020">
    <property type="protein sequence ID" value="KAK1791281.1"/>
    <property type="molecule type" value="Genomic_DNA"/>
</dbReference>
<proteinExistence type="predicted"/>